<evidence type="ECO:0000256" key="6">
    <source>
        <dbReference type="ARBA" id="ARBA00022833"/>
    </source>
</evidence>
<protein>
    <recommendedName>
        <fullName evidence="7">Hydroxyacylglutathione hydrolase</fullName>
        <ecNumber evidence="7">3.1.2.6</ecNumber>
    </recommendedName>
    <alternativeName>
        <fullName evidence="7">Glyoxalase II</fullName>
        <shortName evidence="7">Glx II</shortName>
    </alternativeName>
</protein>
<evidence type="ECO:0000256" key="3">
    <source>
        <dbReference type="ARBA" id="ARBA00006759"/>
    </source>
</evidence>
<dbReference type="CDD" id="cd07723">
    <property type="entry name" value="hydroxyacylglutathione_hydrolase_MBL-fold"/>
    <property type="match status" value="1"/>
</dbReference>
<gene>
    <name evidence="7" type="primary">gloB</name>
    <name evidence="9" type="ORF">AAX06_06410</name>
</gene>
<keyword evidence="6 7" id="KW-0862">Zinc</keyword>
<dbReference type="Gene3D" id="3.60.15.10">
    <property type="entry name" value="Ribonuclease Z/Hydroxyacylglutathione hydrolase-like"/>
    <property type="match status" value="1"/>
</dbReference>
<dbReference type="InterPro" id="IPR017782">
    <property type="entry name" value="Hydroxyacylglutathione_Hdrlase"/>
</dbReference>
<comment type="function">
    <text evidence="7">Thiolesterase that catalyzes the hydrolysis of S-D-lactoyl-glutathione to form glutathione and D-lactic acid.</text>
</comment>
<dbReference type="NCBIfam" id="TIGR03413">
    <property type="entry name" value="GSH_gloB"/>
    <property type="match status" value="1"/>
</dbReference>
<feature type="domain" description="Metallo-beta-lactamase" evidence="8">
    <location>
        <begin position="13"/>
        <end position="169"/>
    </location>
</feature>
<proteinExistence type="inferred from homology"/>
<dbReference type="PANTHER" id="PTHR43705">
    <property type="entry name" value="HYDROXYACYLGLUTATHIONE HYDROLASE"/>
    <property type="match status" value="1"/>
</dbReference>
<dbReference type="AlphaFoldDB" id="A0AAC8T9V5"/>
<comment type="cofactor">
    <cofactor evidence="7">
        <name>Zn(2+)</name>
        <dbReference type="ChEBI" id="CHEBI:29105"/>
    </cofactor>
    <text evidence="7">Binds 2 Zn(2+) ions per subunit.</text>
</comment>
<dbReference type="Pfam" id="PF00753">
    <property type="entry name" value="Lactamase_B"/>
    <property type="match status" value="1"/>
</dbReference>
<dbReference type="HAMAP" id="MF_01374">
    <property type="entry name" value="Glyoxalase_2"/>
    <property type="match status" value="1"/>
</dbReference>
<feature type="binding site" evidence="7">
    <location>
        <position position="131"/>
    </location>
    <ligand>
        <name>Zn(2+)</name>
        <dbReference type="ChEBI" id="CHEBI:29105"/>
        <label>2</label>
    </ligand>
</feature>
<feature type="binding site" evidence="7">
    <location>
        <position position="54"/>
    </location>
    <ligand>
        <name>Zn(2+)</name>
        <dbReference type="ChEBI" id="CHEBI:29105"/>
        <label>1</label>
    </ligand>
</feature>
<dbReference type="GO" id="GO:0046872">
    <property type="term" value="F:metal ion binding"/>
    <property type="evidence" value="ECO:0007669"/>
    <property type="project" value="UniProtKB-KW"/>
</dbReference>
<keyword evidence="5 7" id="KW-0378">Hydrolase</keyword>
<feature type="binding site" evidence="7">
    <location>
        <position position="58"/>
    </location>
    <ligand>
        <name>Zn(2+)</name>
        <dbReference type="ChEBI" id="CHEBI:29105"/>
        <label>2</label>
    </ligand>
</feature>
<evidence type="ECO:0000256" key="2">
    <source>
        <dbReference type="ARBA" id="ARBA00004963"/>
    </source>
</evidence>
<organism evidence="9 10">
    <name type="scientific">Moraxella bovoculi</name>
    <dbReference type="NCBI Taxonomy" id="386891"/>
    <lineage>
        <taxon>Bacteria</taxon>
        <taxon>Pseudomonadati</taxon>
        <taxon>Pseudomonadota</taxon>
        <taxon>Gammaproteobacteria</taxon>
        <taxon>Moraxellales</taxon>
        <taxon>Moraxellaceae</taxon>
        <taxon>Moraxella</taxon>
    </lineage>
</organism>
<dbReference type="Proteomes" id="UP000077465">
    <property type="component" value="Chromosome"/>
</dbReference>
<name>A0AAC8T9V5_9GAMM</name>
<dbReference type="EMBL" id="CP011376">
    <property type="protein sequence ID" value="AKG07851.1"/>
    <property type="molecule type" value="Genomic_DNA"/>
</dbReference>
<evidence type="ECO:0000259" key="8">
    <source>
        <dbReference type="SMART" id="SM00849"/>
    </source>
</evidence>
<dbReference type="InterPro" id="IPR035680">
    <property type="entry name" value="Clx_II_MBL"/>
</dbReference>
<evidence type="ECO:0000256" key="1">
    <source>
        <dbReference type="ARBA" id="ARBA00001623"/>
    </source>
</evidence>
<evidence type="ECO:0000313" key="10">
    <source>
        <dbReference type="Proteomes" id="UP000077465"/>
    </source>
</evidence>
<dbReference type="InterPro" id="IPR036866">
    <property type="entry name" value="RibonucZ/Hydroxyglut_hydro"/>
</dbReference>
<dbReference type="GO" id="GO:0004416">
    <property type="term" value="F:hydroxyacylglutathione hydrolase activity"/>
    <property type="evidence" value="ECO:0007669"/>
    <property type="project" value="UniProtKB-UniRule"/>
</dbReference>
<dbReference type="GO" id="GO:0019243">
    <property type="term" value="P:methylglyoxal catabolic process to D-lactate via S-lactoyl-glutathione"/>
    <property type="evidence" value="ECO:0007669"/>
    <property type="project" value="UniProtKB-UniRule"/>
</dbReference>
<feature type="binding site" evidence="7">
    <location>
        <position position="59"/>
    </location>
    <ligand>
        <name>Zn(2+)</name>
        <dbReference type="ChEBI" id="CHEBI:29105"/>
        <label>2</label>
    </ligand>
</feature>
<dbReference type="InterPro" id="IPR032282">
    <property type="entry name" value="HAGH_C"/>
</dbReference>
<feature type="binding site" evidence="7">
    <location>
        <position position="131"/>
    </location>
    <ligand>
        <name>Zn(2+)</name>
        <dbReference type="ChEBI" id="CHEBI:29105"/>
        <label>1</label>
    </ligand>
</feature>
<dbReference type="InterPro" id="IPR001279">
    <property type="entry name" value="Metallo-B-lactamas"/>
</dbReference>
<dbReference type="InterPro" id="IPR050110">
    <property type="entry name" value="Glyoxalase_II_hydrolase"/>
</dbReference>
<feature type="binding site" evidence="7">
    <location>
        <position position="169"/>
    </location>
    <ligand>
        <name>Zn(2+)</name>
        <dbReference type="ChEBI" id="CHEBI:29105"/>
        <label>2</label>
    </ligand>
</feature>
<evidence type="ECO:0000313" key="9">
    <source>
        <dbReference type="EMBL" id="AKG07851.1"/>
    </source>
</evidence>
<sequence>MMLNIHALKAFNDNYIWVLVKGDQAIIIDAGDAQPVLDYLADNALKPIAMIITHHHDDHTGGVAKIKNTYPGMQIIAHSTHGVNATQCVDEGDEFELLGVVFKVWRTAGHTDTHLSYLCDMGDRKHVFCGDTLFSGGCGRVFTGTMGELFDSMMRFNGLVDDTLFYPAHEYTLSNLKFGHTVCADDYKMAIENAITDTKAKLTRGEISLPTTLGNERQINVFLQVHHEQMIDTIKGKYPLADELPLSVFTALRELKNNF</sequence>
<keyword evidence="4 7" id="KW-0479">Metal-binding</keyword>
<dbReference type="Pfam" id="PF16123">
    <property type="entry name" value="HAGH_C"/>
    <property type="match status" value="1"/>
</dbReference>
<comment type="similarity">
    <text evidence="3 7">Belongs to the metallo-beta-lactamase superfamily. Glyoxalase II family.</text>
</comment>
<accession>A0AAC8T9V5</accession>
<comment type="catalytic activity">
    <reaction evidence="1 7">
        <text>an S-(2-hydroxyacyl)glutathione + H2O = a 2-hydroxy carboxylate + glutathione + H(+)</text>
        <dbReference type="Rhea" id="RHEA:21864"/>
        <dbReference type="ChEBI" id="CHEBI:15377"/>
        <dbReference type="ChEBI" id="CHEBI:15378"/>
        <dbReference type="ChEBI" id="CHEBI:57925"/>
        <dbReference type="ChEBI" id="CHEBI:58896"/>
        <dbReference type="ChEBI" id="CHEBI:71261"/>
        <dbReference type="EC" id="3.1.2.6"/>
    </reaction>
</comment>
<dbReference type="EC" id="3.1.2.6" evidence="7"/>
<evidence type="ECO:0000256" key="7">
    <source>
        <dbReference type="HAMAP-Rule" id="MF_01374"/>
    </source>
</evidence>
<comment type="pathway">
    <text evidence="2 7">Secondary metabolite metabolism; methylglyoxal degradation; (R)-lactate from methylglyoxal: step 2/2.</text>
</comment>
<feature type="binding site" evidence="7">
    <location>
        <position position="56"/>
    </location>
    <ligand>
        <name>Zn(2+)</name>
        <dbReference type="ChEBI" id="CHEBI:29105"/>
        <label>1</label>
    </ligand>
</feature>
<dbReference type="SUPFAM" id="SSF56281">
    <property type="entry name" value="Metallo-hydrolase/oxidoreductase"/>
    <property type="match status" value="1"/>
</dbReference>
<evidence type="ECO:0000256" key="5">
    <source>
        <dbReference type="ARBA" id="ARBA00022801"/>
    </source>
</evidence>
<feature type="binding site" evidence="7">
    <location>
        <position position="110"/>
    </location>
    <ligand>
        <name>Zn(2+)</name>
        <dbReference type="ChEBI" id="CHEBI:29105"/>
        <label>1</label>
    </ligand>
</feature>
<evidence type="ECO:0000256" key="4">
    <source>
        <dbReference type="ARBA" id="ARBA00022723"/>
    </source>
</evidence>
<dbReference type="PANTHER" id="PTHR43705:SF1">
    <property type="entry name" value="HYDROXYACYLGLUTATHIONE HYDROLASE GLOB"/>
    <property type="match status" value="1"/>
</dbReference>
<reference evidence="9 10" key="1">
    <citation type="submission" date="2015-05" db="EMBL/GenBank/DDBJ databases">
        <authorList>
            <person name="Dickey A."/>
            <person name="Clawson M."/>
            <person name="Bono J."/>
            <person name="Loy J.D."/>
        </authorList>
    </citation>
    <scope>NUCLEOTIDE SEQUENCE [LARGE SCALE GENOMIC DNA]</scope>
    <source>
        <strain evidence="9 10">22581</strain>
    </source>
</reference>
<dbReference type="SMART" id="SM00849">
    <property type="entry name" value="Lactamase_B"/>
    <property type="match status" value="1"/>
</dbReference>
<comment type="subunit">
    <text evidence="7">Monomer.</text>
</comment>